<keyword evidence="1 5" id="KW-0547">Nucleotide-binding</keyword>
<evidence type="ECO:0000256" key="3">
    <source>
        <dbReference type="ARBA" id="ARBA00022840"/>
    </source>
</evidence>
<dbReference type="GO" id="GO:0003723">
    <property type="term" value="F:RNA binding"/>
    <property type="evidence" value="ECO:0007669"/>
    <property type="project" value="UniProtKB-UniRule"/>
</dbReference>
<dbReference type="EC" id="3.6.4.13" evidence="5"/>
<keyword evidence="7" id="KW-0472">Membrane</keyword>
<dbReference type="SMART" id="SM00490">
    <property type="entry name" value="HELICc"/>
    <property type="match status" value="1"/>
</dbReference>
<name>C5LQP0_PERM5</name>
<feature type="region of interest" description="Disordered" evidence="6">
    <location>
        <begin position="330"/>
        <end position="355"/>
    </location>
</feature>
<organism evidence="11">
    <name type="scientific">Perkinsus marinus (strain ATCC 50983 / TXsc)</name>
    <dbReference type="NCBI Taxonomy" id="423536"/>
    <lineage>
        <taxon>Eukaryota</taxon>
        <taxon>Sar</taxon>
        <taxon>Alveolata</taxon>
        <taxon>Perkinsozoa</taxon>
        <taxon>Perkinsea</taxon>
        <taxon>Perkinsida</taxon>
        <taxon>Perkinsidae</taxon>
        <taxon>Perkinsus</taxon>
    </lineage>
</organism>
<keyword evidence="3 5" id="KW-0067">ATP-binding</keyword>
<feature type="transmembrane region" description="Helical" evidence="7">
    <location>
        <begin position="16"/>
        <end position="37"/>
    </location>
</feature>
<dbReference type="SMART" id="SM00487">
    <property type="entry name" value="DEXDc"/>
    <property type="match status" value="1"/>
</dbReference>
<dbReference type="InParanoid" id="C5LQP0"/>
<gene>
    <name evidence="10" type="ORF">Pmar_PMAR002840</name>
</gene>
<evidence type="ECO:0000256" key="5">
    <source>
        <dbReference type="RuleBase" id="RU365068"/>
    </source>
</evidence>
<keyword evidence="5 10" id="KW-0347">Helicase</keyword>
<dbReference type="PANTHER" id="PTHR24031">
    <property type="entry name" value="RNA HELICASE"/>
    <property type="match status" value="1"/>
</dbReference>
<keyword evidence="4 5" id="KW-0694">RNA-binding</keyword>
<comment type="similarity">
    <text evidence="5">Belongs to the DEAD box helicase family.</text>
</comment>
<feature type="domain" description="Helicase ATP-binding" evidence="8">
    <location>
        <begin position="729"/>
        <end position="953"/>
    </location>
</feature>
<evidence type="ECO:0000259" key="9">
    <source>
        <dbReference type="PROSITE" id="PS51194"/>
    </source>
</evidence>
<dbReference type="InterPro" id="IPR001650">
    <property type="entry name" value="Helicase_C-like"/>
</dbReference>
<comment type="function">
    <text evidence="5">RNA helicase.</text>
</comment>
<comment type="domain">
    <text evidence="5">The Q motif is unique to and characteristic of the DEAD box family of RNA helicases and controls ATP binding and hydrolysis.</text>
</comment>
<dbReference type="GO" id="GO:0016787">
    <property type="term" value="F:hydrolase activity"/>
    <property type="evidence" value="ECO:0007669"/>
    <property type="project" value="UniProtKB-KW"/>
</dbReference>
<dbReference type="GO" id="GO:0003724">
    <property type="term" value="F:RNA helicase activity"/>
    <property type="evidence" value="ECO:0007669"/>
    <property type="project" value="UniProtKB-EC"/>
</dbReference>
<proteinExistence type="inferred from homology"/>
<evidence type="ECO:0000259" key="8">
    <source>
        <dbReference type="PROSITE" id="PS51192"/>
    </source>
</evidence>
<dbReference type="Gene3D" id="3.40.50.300">
    <property type="entry name" value="P-loop containing nucleotide triphosphate hydrolases"/>
    <property type="match status" value="2"/>
</dbReference>
<dbReference type="InterPro" id="IPR014001">
    <property type="entry name" value="Helicase_ATP-bd"/>
</dbReference>
<dbReference type="Proteomes" id="UP000007800">
    <property type="component" value="Unassembled WGS sequence"/>
</dbReference>
<feature type="compositionally biased region" description="Basic and acidic residues" evidence="6">
    <location>
        <begin position="175"/>
        <end position="184"/>
    </location>
</feature>
<dbReference type="CDD" id="cd18787">
    <property type="entry name" value="SF2_C_DEAD"/>
    <property type="match status" value="1"/>
</dbReference>
<accession>C5LQP0</accession>
<dbReference type="OrthoDB" id="468970at2759"/>
<feature type="domain" description="Helicase C-terminal" evidence="9">
    <location>
        <begin position="987"/>
        <end position="1186"/>
    </location>
</feature>
<comment type="catalytic activity">
    <reaction evidence="5">
        <text>ATP + H2O = ADP + phosphate + H(+)</text>
        <dbReference type="Rhea" id="RHEA:13065"/>
        <dbReference type="ChEBI" id="CHEBI:15377"/>
        <dbReference type="ChEBI" id="CHEBI:15378"/>
        <dbReference type="ChEBI" id="CHEBI:30616"/>
        <dbReference type="ChEBI" id="CHEBI:43474"/>
        <dbReference type="ChEBI" id="CHEBI:456216"/>
        <dbReference type="EC" id="3.6.4.13"/>
    </reaction>
</comment>
<dbReference type="InterPro" id="IPR011545">
    <property type="entry name" value="DEAD/DEAH_box_helicase_dom"/>
</dbReference>
<evidence type="ECO:0000256" key="4">
    <source>
        <dbReference type="ARBA" id="ARBA00022884"/>
    </source>
</evidence>
<dbReference type="PROSITE" id="PS51194">
    <property type="entry name" value="HELICASE_CTER"/>
    <property type="match status" value="1"/>
</dbReference>
<dbReference type="InterPro" id="IPR027417">
    <property type="entry name" value="P-loop_NTPase"/>
</dbReference>
<evidence type="ECO:0000313" key="11">
    <source>
        <dbReference type="Proteomes" id="UP000007800"/>
    </source>
</evidence>
<keyword evidence="7" id="KW-0812">Transmembrane</keyword>
<evidence type="ECO:0000313" key="10">
    <source>
        <dbReference type="EMBL" id="EER00775.1"/>
    </source>
</evidence>
<reference evidence="10 11" key="1">
    <citation type="submission" date="2008-07" db="EMBL/GenBank/DDBJ databases">
        <authorList>
            <person name="El-Sayed N."/>
            <person name="Caler E."/>
            <person name="Inman J."/>
            <person name="Amedeo P."/>
            <person name="Hass B."/>
            <person name="Wortman J."/>
        </authorList>
    </citation>
    <scope>NUCLEOTIDE SEQUENCE [LARGE SCALE GENOMIC DNA]</scope>
    <source>
        <strain evidence="11">ATCC 50983 / TXsc</strain>
    </source>
</reference>
<evidence type="ECO:0000256" key="6">
    <source>
        <dbReference type="SAM" id="MobiDB-lite"/>
    </source>
</evidence>
<dbReference type="OMA" id="ANLGHIQ"/>
<protein>
    <recommendedName>
        <fullName evidence="5">ATP-dependent RNA helicase</fullName>
        <ecNumber evidence="5">3.6.4.13</ecNumber>
    </recommendedName>
</protein>
<evidence type="ECO:0000256" key="2">
    <source>
        <dbReference type="ARBA" id="ARBA00022801"/>
    </source>
</evidence>
<dbReference type="GO" id="GO:0005524">
    <property type="term" value="F:ATP binding"/>
    <property type="evidence" value="ECO:0007669"/>
    <property type="project" value="UniProtKB-UniRule"/>
</dbReference>
<feature type="region of interest" description="Disordered" evidence="6">
    <location>
        <begin position="649"/>
        <end position="681"/>
    </location>
</feature>
<sequence length="1815" mass="199861">MGFLQRQVDKLPKARAGPILFGSMIVGALTVMVAVNYEKDTTRLRAFNGVVRDMERIRAKIERGEVFLFYLTVGARANLGHIQRHYYSKRALDEGSNKDEEELTLRSSERLMAQFLEGSLRLDGRFGLAVQRNLRTGFCRHVRVGPRLLRDSRKRVMMEPSGKPGDDLGLSEEPSGSRETRDCSPELSVMEKKFEYLGDDGQWQEFEGAQQEELRALHDLRPIPRRFFFSTSSNVYVMENFHLVENALSRDSTRLMGCGTVQLNLHSLRTRPVRCTSPQPPIEAQKPTAVEDIVGCKVGSPAAFFHIGLKRTSSSSVLSRARKLFSKIRLGPRSQPTTPDVPSARPRHSLDSSLTCASDGQTQRKVPFFSYKTSNGKVAYDEGVQKELRKQFDLPKDKRPSTVVFRAGGRKYRLEGFNVCEAGGCRQVSGATGHSRAVYVAFPPVYSIATISPKVEGIENPLLRALEEECRGPEGLIRWLEVNRLSIMGVEESAGPQGGTTKKKAMGIPHSTFGVVRLPDCLDTMPQTSQDGLPPVEVEDVTVRLKGLGKIIRSAREGIGASIDDLNCRVCGKDLEEADDCLELDICHHKFCDGVVFAGHGGRRLLYDLSPLGNLEERIPLIKAREGVGDGGKLRGLVEALTETGITPEETMLPGRRGALPKGGADSERGGRGPGERGRTTTFGDLVQSSSLLSKLGIWFLEAGTRGKQRTKLKDLPLPTPIQRLAYPVIGGEDQRSVSMVSPPGTGKTLAYLLPVVDRIVRVSEGLSIKRDEEGRAVRSAADQKTIVRSAGKGSPLLVVIVPTRELAEQAHAEVKKYSPPWMSVQLCAGGTGRDVRDSHVTALSHGADIVVGTPGRLKWLAEHGALSLGKPVARPEITPSPVAAEGLLKKPKPLLPCVVMDEADVLLTSEIVLGLVRELTRGRQAQLIYASATFDAWMKDRLRELSPKYEVLNATEEMEAQIVYALREVSHLYARLSSNSERRLRQLTWAIEKLRPGSGSDIQVANKVLVYCREKTEVCLLADDPQLRNVCAPGRMMALHADMSPSQRKQVMDSYRTALADFGPVVLITTDIAARGLDIPGIGLVIHYGAPKTTANYIHRVGRIRPETVKRVGRAGEDKCKSIMFLTSGRSSLPPPRIAAQWGVQPAQVPTDRDIKIEKAGPCLRVKAMVRGILEGLQESTKEGSIDTEAWKTADSLLFGVDDPDVTRSAAAVQNLAAALHLVALRQSPPSARSRPSLLSGRKGYSPVLLLDPYLKKVPSKDRAAKLVSEAIKEAATHGMLEPLTEPVDSSSGKLPSRPEKRISPLGRIALTRRGYAVDVPTGYIKSVLGSRKLRSAGVVPVYLTTQVPRLITDERTFRLRAAARDRREGVQEVVRAKRLRERITLVRLPPAVPFLLLCVSIGLDIVSLVTALLAGPGHRPEATVPAHRDIRLPGLLRVSTYLILGIVAISRLRLWWRDVRVEAHGVVIKIGKAGSMGHVNRRRRGSGSSHLSDGELTAADYDLCRERYEYTPWPPPELLGWAPFGTVPFGPQEDPRACYWAQGNATCFKVRQKGYASTGLKLPSRYPIYECVGVDVVKSDMVLRKVAELRVFQRIAQGDDVHSSEVPSFWRGVHHINGHRWEKEIGIPRFLVVNCQLPYAPPGLFTSADPNDPGMSVLSYFVMNPTVLEEYHSGNLEQISAIRLFKELLKTGVSKKGESALKIIALIENAQDLGLPGIVNRYNGKPALLTKSLQLHADVDGRGEVAEIDFDIRQWCYLARKSFYSFSGLLKDCMAHVGLVMEGEDDSELPEQLLACFRISHLDIARAKLIDTD</sequence>
<feature type="region of interest" description="Disordered" evidence="6">
    <location>
        <begin position="153"/>
        <end position="184"/>
    </location>
</feature>
<keyword evidence="11" id="KW-1185">Reference proteome</keyword>
<dbReference type="Pfam" id="PF00270">
    <property type="entry name" value="DEAD"/>
    <property type="match status" value="1"/>
</dbReference>
<dbReference type="Pfam" id="PF07059">
    <property type="entry name" value="EDR2_C"/>
    <property type="match status" value="1"/>
</dbReference>
<evidence type="ECO:0000256" key="7">
    <source>
        <dbReference type="SAM" id="Phobius"/>
    </source>
</evidence>
<keyword evidence="7" id="KW-1133">Transmembrane helix</keyword>
<dbReference type="Pfam" id="PF00271">
    <property type="entry name" value="Helicase_C"/>
    <property type="match status" value="1"/>
</dbReference>
<dbReference type="InterPro" id="IPR009769">
    <property type="entry name" value="EDR2_C"/>
</dbReference>
<evidence type="ECO:0000256" key="1">
    <source>
        <dbReference type="ARBA" id="ARBA00022741"/>
    </source>
</evidence>
<dbReference type="PROSITE" id="PS51192">
    <property type="entry name" value="HELICASE_ATP_BIND_1"/>
    <property type="match status" value="1"/>
</dbReference>
<dbReference type="EMBL" id="GG684654">
    <property type="protein sequence ID" value="EER00775.1"/>
    <property type="molecule type" value="Genomic_DNA"/>
</dbReference>
<dbReference type="GeneID" id="9043965"/>
<dbReference type="RefSeq" id="XP_002768057.1">
    <property type="nucleotide sequence ID" value="XM_002768011.1"/>
</dbReference>
<dbReference type="SUPFAM" id="SSF52540">
    <property type="entry name" value="P-loop containing nucleoside triphosphate hydrolases"/>
    <property type="match status" value="1"/>
</dbReference>
<feature type="compositionally biased region" description="Basic and acidic residues" evidence="6">
    <location>
        <begin position="665"/>
        <end position="679"/>
    </location>
</feature>
<keyword evidence="2 5" id="KW-0378">Hydrolase</keyword>